<reference evidence="1 2" key="1">
    <citation type="journal article" date="2021" name="Appl. Environ. Microbiol.">
        <title>Genetic linkage and physical mapping for an oyster mushroom Pleurotus cornucopiae and QTL analysis for the trait cap color.</title>
        <authorList>
            <person name="Zhang Y."/>
            <person name="Gao W."/>
            <person name="Sonnenberg A."/>
            <person name="Chen Q."/>
            <person name="Zhang J."/>
            <person name="Huang C."/>
        </authorList>
    </citation>
    <scope>NUCLEOTIDE SEQUENCE [LARGE SCALE GENOMIC DNA]</scope>
    <source>
        <strain evidence="1">CCMSSC00406</strain>
    </source>
</reference>
<evidence type="ECO:0000313" key="1">
    <source>
        <dbReference type="EMBL" id="KAG9221151.1"/>
    </source>
</evidence>
<comment type="caution">
    <text evidence="1">The sequence shown here is derived from an EMBL/GenBank/DDBJ whole genome shotgun (WGS) entry which is preliminary data.</text>
</comment>
<organism evidence="1 2">
    <name type="scientific">Pleurotus cornucopiae</name>
    <name type="common">Cornucopia mushroom</name>
    <dbReference type="NCBI Taxonomy" id="5321"/>
    <lineage>
        <taxon>Eukaryota</taxon>
        <taxon>Fungi</taxon>
        <taxon>Dikarya</taxon>
        <taxon>Basidiomycota</taxon>
        <taxon>Agaricomycotina</taxon>
        <taxon>Agaricomycetes</taxon>
        <taxon>Agaricomycetidae</taxon>
        <taxon>Agaricales</taxon>
        <taxon>Pleurotineae</taxon>
        <taxon>Pleurotaceae</taxon>
        <taxon>Pleurotus</taxon>
    </lineage>
</organism>
<accession>A0ACB7IVS1</accession>
<gene>
    <name evidence="1" type="ORF">CCMSSC00406_0005410</name>
</gene>
<dbReference type="Proteomes" id="UP000824881">
    <property type="component" value="Unassembled WGS sequence"/>
</dbReference>
<proteinExistence type="predicted"/>
<dbReference type="EMBL" id="WQMT02000007">
    <property type="protein sequence ID" value="KAG9221151.1"/>
    <property type="molecule type" value="Genomic_DNA"/>
</dbReference>
<name>A0ACB7IVS1_PLECO</name>
<sequence>MATEDLIDLLNKYSWSSKHEFTLDEFLNKYRPSMVQNDGTKPWIWVNGSKGRDFDAEAQNAACEEGAQYLNEVTARVEEIKNDPSIPVRSNKKTGAKSKKELREQVQATATEKLKEISLKHKYVCGKWLVFAAADKVDVIWRGIATSLVSGPLAETSAFQAKVATSPQEENPNYQHVICVYMPDVYDKDAVTKVMRVLLRNHGLNLSGVKSDMYTSLGLLPSIQIWKNTSLMKDAEIKELKEAFFAELSTAKPKATEDKEQKGASVDEEKTHTEGSSTKKATARPGPKLKKKVADDPFASDNDDDEQAETQADAKVEEKPKAVADKKTAAKPAPKLMKKKVVDDDFASDDDMDEEEAPKAKAKGKKSTVVKRRKSLSEDDEDLDERRKKPRGKK</sequence>
<protein>
    <submittedName>
        <fullName evidence="1">Uncharacterized protein</fullName>
    </submittedName>
</protein>
<keyword evidence="2" id="KW-1185">Reference proteome</keyword>
<evidence type="ECO:0000313" key="2">
    <source>
        <dbReference type="Proteomes" id="UP000824881"/>
    </source>
</evidence>